<dbReference type="InterPro" id="IPR000620">
    <property type="entry name" value="EamA_dom"/>
</dbReference>
<proteinExistence type="predicted"/>
<feature type="transmembrane region" description="Helical" evidence="6">
    <location>
        <begin position="153"/>
        <end position="171"/>
    </location>
</feature>
<evidence type="ECO:0000256" key="6">
    <source>
        <dbReference type="SAM" id="Phobius"/>
    </source>
</evidence>
<keyword evidence="5 6" id="KW-0472">Membrane</keyword>
<name>A0A9D2KUZ4_9BACE</name>
<feature type="transmembrane region" description="Helical" evidence="6">
    <location>
        <begin position="272"/>
        <end position="291"/>
    </location>
</feature>
<feature type="domain" description="EamA" evidence="7">
    <location>
        <begin position="7"/>
        <end position="138"/>
    </location>
</feature>
<evidence type="ECO:0000256" key="5">
    <source>
        <dbReference type="ARBA" id="ARBA00023136"/>
    </source>
</evidence>
<dbReference type="AlphaFoldDB" id="A0A9D2KUZ4"/>
<evidence type="ECO:0000256" key="4">
    <source>
        <dbReference type="ARBA" id="ARBA00022989"/>
    </source>
</evidence>
<dbReference type="InterPro" id="IPR037185">
    <property type="entry name" value="EmrE-like"/>
</dbReference>
<evidence type="ECO:0000256" key="3">
    <source>
        <dbReference type="ARBA" id="ARBA00022692"/>
    </source>
</evidence>
<dbReference type="GO" id="GO:0005886">
    <property type="term" value="C:plasma membrane"/>
    <property type="evidence" value="ECO:0007669"/>
    <property type="project" value="UniProtKB-SubCell"/>
</dbReference>
<comment type="caution">
    <text evidence="8">The sequence shown here is derived from an EMBL/GenBank/DDBJ whole genome shotgun (WGS) entry which is preliminary data.</text>
</comment>
<dbReference type="PANTHER" id="PTHR32322">
    <property type="entry name" value="INNER MEMBRANE TRANSPORTER"/>
    <property type="match status" value="1"/>
</dbReference>
<dbReference type="Pfam" id="PF00892">
    <property type="entry name" value="EamA"/>
    <property type="match status" value="2"/>
</dbReference>
<gene>
    <name evidence="8" type="ORF">H9950_00275</name>
</gene>
<reference evidence="8" key="1">
    <citation type="journal article" date="2021" name="PeerJ">
        <title>Extensive microbial diversity within the chicken gut microbiome revealed by metagenomics and culture.</title>
        <authorList>
            <person name="Gilroy R."/>
            <person name="Ravi A."/>
            <person name="Getino M."/>
            <person name="Pursley I."/>
            <person name="Horton D.L."/>
            <person name="Alikhan N.F."/>
            <person name="Baker D."/>
            <person name="Gharbi K."/>
            <person name="Hall N."/>
            <person name="Watson M."/>
            <person name="Adriaenssens E.M."/>
            <person name="Foster-Nyarko E."/>
            <person name="Jarju S."/>
            <person name="Secka A."/>
            <person name="Antonio M."/>
            <person name="Oren A."/>
            <person name="Chaudhuri R.R."/>
            <person name="La Ragione R."/>
            <person name="Hildebrand F."/>
            <person name="Pallen M.J."/>
        </authorList>
    </citation>
    <scope>NUCLEOTIDE SEQUENCE</scope>
    <source>
        <strain evidence="8">ChiHjej12B11-9795</strain>
    </source>
</reference>
<feature type="domain" description="EamA" evidence="7">
    <location>
        <begin position="151"/>
        <end position="286"/>
    </location>
</feature>
<organism evidence="8 9">
    <name type="scientific">Candidatus Bacteroides avicola</name>
    <dbReference type="NCBI Taxonomy" id="2838468"/>
    <lineage>
        <taxon>Bacteria</taxon>
        <taxon>Pseudomonadati</taxon>
        <taxon>Bacteroidota</taxon>
        <taxon>Bacteroidia</taxon>
        <taxon>Bacteroidales</taxon>
        <taxon>Bacteroidaceae</taxon>
        <taxon>Bacteroides</taxon>
    </lineage>
</organism>
<feature type="transmembrane region" description="Helical" evidence="6">
    <location>
        <begin position="213"/>
        <end position="236"/>
    </location>
</feature>
<evidence type="ECO:0000313" key="8">
    <source>
        <dbReference type="EMBL" id="HJA84634.1"/>
    </source>
</evidence>
<evidence type="ECO:0000313" key="9">
    <source>
        <dbReference type="Proteomes" id="UP000823862"/>
    </source>
</evidence>
<feature type="transmembrane region" description="Helical" evidence="6">
    <location>
        <begin position="243"/>
        <end position="266"/>
    </location>
</feature>
<dbReference type="Proteomes" id="UP000823862">
    <property type="component" value="Unassembled WGS sequence"/>
</dbReference>
<dbReference type="Gene3D" id="1.10.3730.20">
    <property type="match status" value="2"/>
</dbReference>
<evidence type="ECO:0000256" key="1">
    <source>
        <dbReference type="ARBA" id="ARBA00004651"/>
    </source>
</evidence>
<feature type="transmembrane region" description="Helical" evidence="6">
    <location>
        <begin position="69"/>
        <end position="90"/>
    </location>
</feature>
<dbReference type="PANTHER" id="PTHR32322:SF18">
    <property type="entry name" value="S-ADENOSYLMETHIONINE_S-ADENOSYLHOMOCYSTEINE TRANSPORTER"/>
    <property type="match status" value="1"/>
</dbReference>
<evidence type="ECO:0000259" key="7">
    <source>
        <dbReference type="Pfam" id="PF00892"/>
    </source>
</evidence>
<feature type="transmembrane region" description="Helical" evidence="6">
    <location>
        <begin position="39"/>
        <end position="57"/>
    </location>
</feature>
<sequence length="307" mass="33610">MNTSKLKGFLYGLATSITFGLIPLFTLPLMQRGLTSDSILFYRFVTATLALGAMMLLKGESFRITWRDVPLLVTMALFYTASSMFLLYGYEVMGAGVATTLHFTYPIFTTLLMLVLFREQASWVTWLAIALAVGGVARLSLQGTELTIDAWGVFIVLLSAVGYASYIVSVNKSRLKDMHSRKLAFYVFLFTALTFTIKNSIQHSLQPLPDWESIGLVALLAVMPTVISNITLLLAVRHIGGTLTSILGAMEPVTAVVIGACVFGESFTTTEAAGIALILIAVVLIILTNRIKEGVETVMKRIRPRHV</sequence>
<keyword evidence="2" id="KW-1003">Cell membrane</keyword>
<dbReference type="InterPro" id="IPR050638">
    <property type="entry name" value="AA-Vitamin_Transporters"/>
</dbReference>
<protein>
    <submittedName>
        <fullName evidence="8">DMT family transporter</fullName>
    </submittedName>
</protein>
<accession>A0A9D2KUZ4</accession>
<reference evidence="8" key="2">
    <citation type="submission" date="2021-04" db="EMBL/GenBank/DDBJ databases">
        <authorList>
            <person name="Gilroy R."/>
        </authorList>
    </citation>
    <scope>NUCLEOTIDE SEQUENCE</scope>
    <source>
        <strain evidence="8">ChiHjej12B11-9795</strain>
    </source>
</reference>
<feature type="transmembrane region" description="Helical" evidence="6">
    <location>
        <begin position="96"/>
        <end position="116"/>
    </location>
</feature>
<evidence type="ECO:0000256" key="2">
    <source>
        <dbReference type="ARBA" id="ARBA00022475"/>
    </source>
</evidence>
<dbReference type="EMBL" id="DWZI01000001">
    <property type="protein sequence ID" value="HJA84634.1"/>
    <property type="molecule type" value="Genomic_DNA"/>
</dbReference>
<comment type="subcellular location">
    <subcellularLocation>
        <location evidence="1">Cell membrane</location>
        <topology evidence="1">Multi-pass membrane protein</topology>
    </subcellularLocation>
</comment>
<feature type="transmembrane region" description="Helical" evidence="6">
    <location>
        <begin position="183"/>
        <end position="201"/>
    </location>
</feature>
<feature type="transmembrane region" description="Helical" evidence="6">
    <location>
        <begin position="9"/>
        <end position="27"/>
    </location>
</feature>
<dbReference type="SUPFAM" id="SSF103481">
    <property type="entry name" value="Multidrug resistance efflux transporter EmrE"/>
    <property type="match status" value="2"/>
</dbReference>
<keyword evidence="3 6" id="KW-0812">Transmembrane</keyword>
<feature type="transmembrane region" description="Helical" evidence="6">
    <location>
        <begin position="123"/>
        <end position="141"/>
    </location>
</feature>
<keyword evidence="4 6" id="KW-1133">Transmembrane helix</keyword>